<organism evidence="5 6">
    <name type="scientific">Pseudoduganella lurida</name>
    <dbReference type="NCBI Taxonomy" id="1036180"/>
    <lineage>
        <taxon>Bacteria</taxon>
        <taxon>Pseudomonadati</taxon>
        <taxon>Pseudomonadota</taxon>
        <taxon>Betaproteobacteria</taxon>
        <taxon>Burkholderiales</taxon>
        <taxon>Oxalobacteraceae</taxon>
        <taxon>Telluria group</taxon>
        <taxon>Pseudoduganella</taxon>
    </lineage>
</organism>
<dbReference type="InterPro" id="IPR005479">
    <property type="entry name" value="CPAse_ATP-bd"/>
</dbReference>
<comment type="caution">
    <text evidence="5">The sequence shown here is derived from an EMBL/GenBank/DDBJ whole genome shotgun (WGS) entry which is preliminary data.</text>
</comment>
<dbReference type="PANTHER" id="PTHR43585">
    <property type="entry name" value="FUMIPYRROLE BIOSYNTHESIS PROTEIN C"/>
    <property type="match status" value="1"/>
</dbReference>
<reference evidence="5 6" key="1">
    <citation type="journal article" date="2015" name="Stand. Genomic Sci.">
        <title>Genomic Encyclopedia of Bacterial and Archaeal Type Strains, Phase III: the genomes of soil and plant-associated and newly described type strains.</title>
        <authorList>
            <person name="Whitman W.B."/>
            <person name="Woyke T."/>
            <person name="Klenk H.P."/>
            <person name="Zhou Y."/>
            <person name="Lilburn T.G."/>
            <person name="Beck B.J."/>
            <person name="De Vos P."/>
            <person name="Vandamme P."/>
            <person name="Eisen J.A."/>
            <person name="Garrity G."/>
            <person name="Hugenholtz P."/>
            <person name="Kyrpides N.C."/>
        </authorList>
    </citation>
    <scope>NUCLEOTIDE SEQUENCE [LARGE SCALE GENOMIC DNA]</scope>
    <source>
        <strain evidence="5 6">CGMCC 1.10822</strain>
    </source>
</reference>
<dbReference type="Gene3D" id="3.40.50.20">
    <property type="match status" value="1"/>
</dbReference>
<evidence type="ECO:0000259" key="4">
    <source>
        <dbReference type="PROSITE" id="PS00867"/>
    </source>
</evidence>
<dbReference type="PANTHER" id="PTHR43585:SF2">
    <property type="entry name" value="ATP-GRASP ENZYME FSQD"/>
    <property type="match status" value="1"/>
</dbReference>
<dbReference type="PROSITE" id="PS00867">
    <property type="entry name" value="CPSASE_2"/>
    <property type="match status" value="1"/>
</dbReference>
<dbReference type="OrthoDB" id="9803907at2"/>
<dbReference type="EMBL" id="VLLB01000006">
    <property type="protein sequence ID" value="TWI63566.1"/>
    <property type="molecule type" value="Genomic_DNA"/>
</dbReference>
<dbReference type="Pfam" id="PF15632">
    <property type="entry name" value="ATPgrasp_Ter"/>
    <property type="match status" value="1"/>
</dbReference>
<dbReference type="GO" id="GO:0016874">
    <property type="term" value="F:ligase activity"/>
    <property type="evidence" value="ECO:0007669"/>
    <property type="project" value="UniProtKB-KW"/>
</dbReference>
<keyword evidence="6" id="KW-1185">Reference proteome</keyword>
<dbReference type="RefSeq" id="WP_145650423.1">
    <property type="nucleotide sequence ID" value="NZ_VLLB01000006.1"/>
</dbReference>
<dbReference type="GO" id="GO:0005524">
    <property type="term" value="F:ATP binding"/>
    <property type="evidence" value="ECO:0007669"/>
    <property type="project" value="UniProtKB-KW"/>
</dbReference>
<evidence type="ECO:0000313" key="5">
    <source>
        <dbReference type="EMBL" id="TWI63566.1"/>
    </source>
</evidence>
<accession>A0A562R5B0</accession>
<protein>
    <submittedName>
        <fullName evidence="5">ATP-grasp domain-containing protein</fullName>
    </submittedName>
</protein>
<dbReference type="AlphaFoldDB" id="A0A562R5B0"/>
<dbReference type="Proteomes" id="UP000318431">
    <property type="component" value="Unassembled WGS sequence"/>
</dbReference>
<name>A0A562R5B0_9BURK</name>
<keyword evidence="2" id="KW-0547">Nucleotide-binding</keyword>
<keyword evidence="3" id="KW-0067">ATP-binding</keyword>
<evidence type="ECO:0000256" key="1">
    <source>
        <dbReference type="ARBA" id="ARBA00022598"/>
    </source>
</evidence>
<gene>
    <name evidence="5" type="ORF">IP91_03537</name>
</gene>
<dbReference type="SUPFAM" id="SSF56059">
    <property type="entry name" value="Glutathione synthetase ATP-binding domain-like"/>
    <property type="match status" value="1"/>
</dbReference>
<dbReference type="InterPro" id="IPR052032">
    <property type="entry name" value="ATP-dep_AA_Ligase"/>
</dbReference>
<keyword evidence="1" id="KW-0436">Ligase</keyword>
<evidence type="ECO:0000313" key="6">
    <source>
        <dbReference type="Proteomes" id="UP000318431"/>
    </source>
</evidence>
<evidence type="ECO:0000256" key="3">
    <source>
        <dbReference type="ARBA" id="ARBA00022840"/>
    </source>
</evidence>
<evidence type="ECO:0000256" key="2">
    <source>
        <dbReference type="ARBA" id="ARBA00022741"/>
    </source>
</evidence>
<dbReference type="Gene3D" id="3.30.470.20">
    <property type="entry name" value="ATP-grasp fold, B domain"/>
    <property type="match status" value="1"/>
</dbReference>
<proteinExistence type="predicted"/>
<sequence>MRVWFNRTFSSVATAMRLIRQEDRAGRYRLIYTAGSAGIAAAAADHFELEPKLKGEEYLAWCLDFCRRHEVGIFVPGREAALISGAAERFAAMGTRVLTVGSPAVLELLHDKARFYATVDLPLAAPPETLPFTTLAGFDAAHAVLRAKHGKLCVKPSQSVYGLGFAILDERRSSAQLLLAGEQYHIGLEDLRTGLGQLEDFRTMLLMEYLDGHEYSVDCVGDAGRLVCAVPRRKPMAAGTGQVIDPRADILAATAKLTADYGLNGLFNVQFREHEGRLRLLEINPRMSGGIGMACLAGPVLPYVALAGFDQGFDRIDIPPVRAGVRVAEAALPVVLAEDA</sequence>
<feature type="domain" description="Carbamoyl phosphate synthase ATP-binding" evidence="4">
    <location>
        <begin position="280"/>
        <end position="287"/>
    </location>
</feature>